<dbReference type="EMBL" id="JAULJQ010000003">
    <property type="protein sequence ID" value="MDO2409104.1"/>
    <property type="molecule type" value="Genomic_DNA"/>
</dbReference>
<name>A0ABT8T7E2_9BACT</name>
<comment type="cofactor">
    <cofactor evidence="1">
        <name>[4Fe-4S] cluster</name>
        <dbReference type="ChEBI" id="CHEBI:49883"/>
    </cofactor>
</comment>
<evidence type="ECO:0000256" key="3">
    <source>
        <dbReference type="ARBA" id="ARBA00022691"/>
    </source>
</evidence>
<dbReference type="PANTHER" id="PTHR43787">
    <property type="entry name" value="FEMO COFACTOR BIOSYNTHESIS PROTEIN NIFB-RELATED"/>
    <property type="match status" value="1"/>
</dbReference>
<dbReference type="SFLD" id="SFLDG01083">
    <property type="entry name" value="Uncharacterised_Radical_SAM_Su"/>
    <property type="match status" value="1"/>
</dbReference>
<proteinExistence type="predicted"/>
<keyword evidence="3" id="KW-0949">S-adenosyl-L-methionine</keyword>
<keyword evidence="2" id="KW-0004">4Fe-4S</keyword>
<feature type="domain" description="Radical SAM core" evidence="7">
    <location>
        <begin position="11"/>
        <end position="246"/>
    </location>
</feature>
<dbReference type="Pfam" id="PF04055">
    <property type="entry name" value="Radical_SAM"/>
    <property type="match status" value="1"/>
</dbReference>
<evidence type="ECO:0000313" key="8">
    <source>
        <dbReference type="EMBL" id="MDO2409104.1"/>
    </source>
</evidence>
<evidence type="ECO:0000256" key="1">
    <source>
        <dbReference type="ARBA" id="ARBA00001966"/>
    </source>
</evidence>
<evidence type="ECO:0000256" key="2">
    <source>
        <dbReference type="ARBA" id="ARBA00022485"/>
    </source>
</evidence>
<reference evidence="8 9" key="1">
    <citation type="submission" date="2023-06" db="EMBL/GenBank/DDBJ databases">
        <title>Campylobacter magnum sp. nov., isolated from cecal contents of domestic pigs (Sus scrofa domesticus).</title>
        <authorList>
            <person name="Papic B."/>
            <person name="Gruntar I."/>
        </authorList>
    </citation>
    <scope>NUCLEOTIDE SEQUENCE [LARGE SCALE GENOMIC DNA]</scope>
    <source>
        <strain evidence="9">34484-21</strain>
    </source>
</reference>
<gene>
    <name evidence="8" type="ORF">Q2362_03185</name>
</gene>
<dbReference type="RefSeq" id="WP_302243927.1">
    <property type="nucleotide sequence ID" value="NZ_JAULJQ010000003.1"/>
</dbReference>
<evidence type="ECO:0000256" key="6">
    <source>
        <dbReference type="ARBA" id="ARBA00023014"/>
    </source>
</evidence>
<dbReference type="SFLD" id="SFLDS00029">
    <property type="entry name" value="Radical_SAM"/>
    <property type="match status" value="1"/>
</dbReference>
<protein>
    <submittedName>
        <fullName evidence="8">Radical SAM protein</fullName>
    </submittedName>
</protein>
<organism evidence="8 9">
    <name type="scientific">Campylobacter magnus</name>
    <dbReference type="NCBI Taxonomy" id="3026462"/>
    <lineage>
        <taxon>Bacteria</taxon>
        <taxon>Pseudomonadati</taxon>
        <taxon>Campylobacterota</taxon>
        <taxon>Epsilonproteobacteria</taxon>
        <taxon>Campylobacterales</taxon>
        <taxon>Campylobacteraceae</taxon>
        <taxon>Campylobacter</taxon>
    </lineage>
</organism>
<keyword evidence="4" id="KW-0479">Metal-binding</keyword>
<accession>A0ABT8T7E2</accession>
<sequence>MAIIFGPVASRRFGSSLGIDLSPEQKCCNFDCLYCELAPAKVRANIANPPSVAQVIAELKKAISTHGATDVITLTANGEPTLYPYLKELITQINAIKSTQKVLILSNGSGAMDKGILESLKELDIVKFSLDSADPLTYRKIDRTLAKPDLSTLIANMSQFAREFKGELVMEVLVLEGLNDSEREFELLNTAFGKIKPARVDISTLDRPPAYANAKAISEERLRELAPIITAAPVFVATRKAPASIKELSKSEILKLLALRPQSVADVESGFCESSKEILKSLLNSGRVAIHTCAGVEFYKLK</sequence>
<dbReference type="CDD" id="cd01335">
    <property type="entry name" value="Radical_SAM"/>
    <property type="match status" value="1"/>
</dbReference>
<evidence type="ECO:0000256" key="4">
    <source>
        <dbReference type="ARBA" id="ARBA00022723"/>
    </source>
</evidence>
<keyword evidence="5" id="KW-0408">Iron</keyword>
<dbReference type="SUPFAM" id="SSF102114">
    <property type="entry name" value="Radical SAM enzymes"/>
    <property type="match status" value="1"/>
</dbReference>
<dbReference type="InterPro" id="IPR013785">
    <property type="entry name" value="Aldolase_TIM"/>
</dbReference>
<dbReference type="PANTHER" id="PTHR43787:SF11">
    <property type="entry name" value="UPF0026 PROTEIN SLR1464"/>
    <property type="match status" value="1"/>
</dbReference>
<keyword evidence="9" id="KW-1185">Reference proteome</keyword>
<dbReference type="InterPro" id="IPR040084">
    <property type="entry name" value="GTPase_Obg"/>
</dbReference>
<evidence type="ECO:0000259" key="7">
    <source>
        <dbReference type="PROSITE" id="PS51918"/>
    </source>
</evidence>
<dbReference type="Proteomes" id="UP001171111">
    <property type="component" value="Unassembled WGS sequence"/>
</dbReference>
<dbReference type="InterPro" id="IPR058240">
    <property type="entry name" value="rSAM_sf"/>
</dbReference>
<dbReference type="InterPro" id="IPR007197">
    <property type="entry name" value="rSAM"/>
</dbReference>
<keyword evidence="6" id="KW-0411">Iron-sulfur</keyword>
<dbReference type="PROSITE" id="PS51918">
    <property type="entry name" value="RADICAL_SAM"/>
    <property type="match status" value="1"/>
</dbReference>
<evidence type="ECO:0000313" key="9">
    <source>
        <dbReference type="Proteomes" id="UP001171111"/>
    </source>
</evidence>
<comment type="caution">
    <text evidence="8">The sequence shown here is derived from an EMBL/GenBank/DDBJ whole genome shotgun (WGS) entry which is preliminary data.</text>
</comment>
<evidence type="ECO:0000256" key="5">
    <source>
        <dbReference type="ARBA" id="ARBA00023004"/>
    </source>
</evidence>
<dbReference type="Gene3D" id="3.20.20.70">
    <property type="entry name" value="Aldolase class I"/>
    <property type="match status" value="1"/>
</dbReference>